<dbReference type="EMBL" id="BJZV01000002">
    <property type="protein sequence ID" value="GEP08902.1"/>
    <property type="molecule type" value="Genomic_DNA"/>
</dbReference>
<protein>
    <submittedName>
        <fullName evidence="1">Uncharacterized protein</fullName>
    </submittedName>
</protein>
<reference evidence="1 2" key="1">
    <citation type="submission" date="2019-07" db="EMBL/GenBank/DDBJ databases">
        <title>Whole genome shotgun sequence of Methylobacterium gnaphalii NBRC 107716.</title>
        <authorList>
            <person name="Hosoyama A."/>
            <person name="Uohara A."/>
            <person name="Ohji S."/>
            <person name="Ichikawa N."/>
        </authorList>
    </citation>
    <scope>NUCLEOTIDE SEQUENCE [LARGE SCALE GENOMIC DNA]</scope>
    <source>
        <strain evidence="1 2">NBRC 107716</strain>
    </source>
</reference>
<accession>A0A512JG86</accession>
<dbReference type="Proteomes" id="UP000321750">
    <property type="component" value="Unassembled WGS sequence"/>
</dbReference>
<organism evidence="1 2">
    <name type="scientific">Methylobacterium gnaphalii</name>
    <dbReference type="NCBI Taxonomy" id="1010610"/>
    <lineage>
        <taxon>Bacteria</taxon>
        <taxon>Pseudomonadati</taxon>
        <taxon>Pseudomonadota</taxon>
        <taxon>Alphaproteobacteria</taxon>
        <taxon>Hyphomicrobiales</taxon>
        <taxon>Methylobacteriaceae</taxon>
        <taxon>Methylobacterium</taxon>
    </lineage>
</organism>
<dbReference type="AlphaFoldDB" id="A0A512JG86"/>
<dbReference type="RefSeq" id="WP_147045208.1">
    <property type="nucleotide sequence ID" value="NZ_BJZV01000002.1"/>
</dbReference>
<gene>
    <name evidence="1" type="ORF">MGN01_07470</name>
</gene>
<sequence>MEIRLAYVDDTLFEIPDGWFAVGFIGAGDALAYDEARRPHRIAGGVAEPLDPVEVNSALAPAVEEAASRLWPEGWTYALAEAFGLNRRSLQRDRLAKNGMHPGVLRELGVMACHDDAEGIGRLAHALAWYADRCSDRDHPVDRLADAERGALNVLASLRAVRRGRVTRPGDDPDK</sequence>
<comment type="caution">
    <text evidence="1">The sequence shown here is derived from an EMBL/GenBank/DDBJ whole genome shotgun (WGS) entry which is preliminary data.</text>
</comment>
<dbReference type="OrthoDB" id="7986593at2"/>
<evidence type="ECO:0000313" key="1">
    <source>
        <dbReference type="EMBL" id="GEP08902.1"/>
    </source>
</evidence>
<proteinExistence type="predicted"/>
<keyword evidence="2" id="KW-1185">Reference proteome</keyword>
<name>A0A512JG86_9HYPH</name>
<evidence type="ECO:0000313" key="2">
    <source>
        <dbReference type="Proteomes" id="UP000321750"/>
    </source>
</evidence>